<feature type="binding site" evidence="11">
    <location>
        <position position="131"/>
    </location>
    <ligand>
        <name>substrate</name>
    </ligand>
</feature>
<comment type="function">
    <text evidence="1">Catalyzes the conversion of dihydroorotate to orotate with NAD(+) as electron acceptor.</text>
</comment>
<keyword evidence="5 11" id="KW-0963">Cytoplasm</keyword>
<dbReference type="PANTHER" id="PTHR48109">
    <property type="entry name" value="DIHYDROOROTATE DEHYDROGENASE (QUINONE), MITOCHONDRIAL-RELATED"/>
    <property type="match status" value="1"/>
</dbReference>
<feature type="binding site" evidence="11">
    <location>
        <begin position="269"/>
        <end position="270"/>
    </location>
    <ligand>
        <name>FMN</name>
        <dbReference type="ChEBI" id="CHEBI:58210"/>
    </ligand>
</feature>
<comment type="subcellular location">
    <subcellularLocation>
        <location evidence="2 11">Cytoplasm</location>
    </subcellularLocation>
</comment>
<dbReference type="PROSITE" id="PS00912">
    <property type="entry name" value="DHODEHASE_2"/>
    <property type="match status" value="1"/>
</dbReference>
<comment type="caution">
    <text evidence="13">The sequence shown here is derived from an EMBL/GenBank/DDBJ whole genome shotgun (WGS) entry which is preliminary data.</text>
</comment>
<evidence type="ECO:0000256" key="7">
    <source>
        <dbReference type="ARBA" id="ARBA00022643"/>
    </source>
</evidence>
<feature type="binding site" evidence="11">
    <location>
        <begin position="45"/>
        <end position="46"/>
    </location>
    <ligand>
        <name>FMN</name>
        <dbReference type="ChEBI" id="CHEBI:58210"/>
    </ligand>
</feature>
<reference evidence="14" key="1">
    <citation type="journal article" date="2019" name="Int. J. Syst. Evol. Microbiol.">
        <title>The Global Catalogue of Microorganisms (GCM) 10K type strain sequencing project: providing services to taxonomists for standard genome sequencing and annotation.</title>
        <authorList>
            <consortium name="The Broad Institute Genomics Platform"/>
            <consortium name="The Broad Institute Genome Sequencing Center for Infectious Disease"/>
            <person name="Wu L."/>
            <person name="Ma J."/>
        </authorList>
    </citation>
    <scope>NUCLEOTIDE SEQUENCE [LARGE SCALE GENOMIC DNA]</scope>
    <source>
        <strain evidence="14">CCUG 46385</strain>
    </source>
</reference>
<feature type="active site" description="Nucleophile" evidence="11">
    <location>
        <position position="134"/>
    </location>
</feature>
<evidence type="ECO:0000259" key="12">
    <source>
        <dbReference type="Pfam" id="PF01180"/>
    </source>
</evidence>
<comment type="similarity">
    <text evidence="4 11">Belongs to the dihydroorotate dehydrogenase family. Type 1 subfamily.</text>
</comment>
<keyword evidence="6 11" id="KW-0285">Flavoprotein</keyword>
<dbReference type="EC" id="1.3.-.-" evidence="11"/>
<feature type="binding site" evidence="11">
    <location>
        <position position="221"/>
    </location>
    <ligand>
        <name>FMN</name>
        <dbReference type="ChEBI" id="CHEBI:58210"/>
    </ligand>
</feature>
<evidence type="ECO:0000256" key="5">
    <source>
        <dbReference type="ARBA" id="ARBA00022490"/>
    </source>
</evidence>
<dbReference type="PANTHER" id="PTHR48109:SF1">
    <property type="entry name" value="DIHYDROOROTATE DEHYDROGENASE (FUMARATE)"/>
    <property type="match status" value="1"/>
</dbReference>
<dbReference type="Gene3D" id="3.20.20.70">
    <property type="entry name" value="Aldolase class I"/>
    <property type="match status" value="1"/>
</dbReference>
<dbReference type="CDD" id="cd04740">
    <property type="entry name" value="DHOD_1B_like"/>
    <property type="match status" value="1"/>
</dbReference>
<dbReference type="SUPFAM" id="SSF51395">
    <property type="entry name" value="FMN-linked oxidoreductases"/>
    <property type="match status" value="1"/>
</dbReference>
<evidence type="ECO:0000256" key="9">
    <source>
        <dbReference type="ARBA" id="ARBA00023002"/>
    </source>
</evidence>
<dbReference type="InterPro" id="IPR050074">
    <property type="entry name" value="DHO_dehydrogenase"/>
</dbReference>
<feature type="domain" description="Dihydroorotate dehydrogenase catalytic" evidence="12">
    <location>
        <begin position="3"/>
        <end position="290"/>
    </location>
</feature>
<evidence type="ECO:0000256" key="8">
    <source>
        <dbReference type="ARBA" id="ARBA00022975"/>
    </source>
</evidence>
<dbReference type="PIRSF" id="PIRSF000164">
    <property type="entry name" value="DHO_oxidase"/>
    <property type="match status" value="1"/>
</dbReference>
<dbReference type="InterPro" id="IPR005720">
    <property type="entry name" value="Dihydroorotate_DH_cat"/>
</dbReference>
<feature type="binding site" evidence="11">
    <location>
        <position position="131"/>
    </location>
    <ligand>
        <name>FMN</name>
        <dbReference type="ChEBI" id="CHEBI:58210"/>
    </ligand>
</feature>
<dbReference type="InterPro" id="IPR033888">
    <property type="entry name" value="DHOD_1B"/>
</dbReference>
<evidence type="ECO:0000256" key="10">
    <source>
        <dbReference type="ARBA" id="ARBA00048996"/>
    </source>
</evidence>
<dbReference type="NCBIfam" id="TIGR01037">
    <property type="entry name" value="pyrD_sub1_fam"/>
    <property type="match status" value="1"/>
</dbReference>
<dbReference type="Pfam" id="PF01180">
    <property type="entry name" value="DHO_dh"/>
    <property type="match status" value="1"/>
</dbReference>
<comment type="catalytic activity">
    <reaction evidence="10">
        <text>(S)-dihydroorotate + NAD(+) = orotate + NADH + H(+)</text>
        <dbReference type="Rhea" id="RHEA:13513"/>
        <dbReference type="ChEBI" id="CHEBI:15378"/>
        <dbReference type="ChEBI" id="CHEBI:30839"/>
        <dbReference type="ChEBI" id="CHEBI:30864"/>
        <dbReference type="ChEBI" id="CHEBI:57540"/>
        <dbReference type="ChEBI" id="CHEBI:57945"/>
        <dbReference type="EC" id="1.3.1.14"/>
    </reaction>
</comment>
<dbReference type="NCBIfam" id="NF005574">
    <property type="entry name" value="PRK07259.1"/>
    <property type="match status" value="1"/>
</dbReference>
<evidence type="ECO:0000256" key="2">
    <source>
        <dbReference type="ARBA" id="ARBA00004496"/>
    </source>
</evidence>
<dbReference type="EMBL" id="JBHSHL010000009">
    <property type="protein sequence ID" value="MFC4804031.1"/>
    <property type="molecule type" value="Genomic_DNA"/>
</dbReference>
<dbReference type="HAMAP" id="MF_00224">
    <property type="entry name" value="DHO_dh_type1"/>
    <property type="match status" value="1"/>
</dbReference>
<sequence length="305" mass="32842">MGMMEQQLWGCKFKNPLIAASGTFGFGEEYDSFYDISVLGGISTKGMTLEAREGNKGLRIIETPAGIMNSIGLQNPGVRAYVEHESRFLARKDLVILANVGGSTLDSYLEALSVLEEANKQRRVMDIVELNISCPNVKAGGMAFGMCAEDAALITKEARAVVKEPLVVKLSPNAHNLVEVARAVEEAGADGLSLVNTFNALEIDIYGRRALFDNITAGLSGPCIRPIALRMVREVSQAVGIPVIGMGGVDTWEDVVKFIMAGAHLVQFGTVSFMNPMAGRQLVEGLESFMKKQGISSLDEIRGII</sequence>
<dbReference type="RefSeq" id="WP_379787515.1">
    <property type="nucleotide sequence ID" value="NZ_JBHSHL010000009.1"/>
</dbReference>
<evidence type="ECO:0000256" key="4">
    <source>
        <dbReference type="ARBA" id="ARBA00008008"/>
    </source>
</evidence>
<dbReference type="InterPro" id="IPR024920">
    <property type="entry name" value="Dihydroorotate_DH_1"/>
</dbReference>
<feature type="binding site" evidence="11">
    <location>
        <position position="195"/>
    </location>
    <ligand>
        <name>FMN</name>
        <dbReference type="ChEBI" id="CHEBI:58210"/>
    </ligand>
</feature>
<dbReference type="Proteomes" id="UP001595916">
    <property type="component" value="Unassembled WGS sequence"/>
</dbReference>
<feature type="binding site" evidence="11">
    <location>
        <position position="45"/>
    </location>
    <ligand>
        <name>substrate</name>
    </ligand>
</feature>
<evidence type="ECO:0000256" key="3">
    <source>
        <dbReference type="ARBA" id="ARBA00004715"/>
    </source>
</evidence>
<comment type="pathway">
    <text evidence="3">Pyrimidine metabolism; UMP biosynthesis via de novo pathway; orotate from (S)-dihydroorotate (NAD(+) route): step 1/1.</text>
</comment>
<evidence type="ECO:0000313" key="13">
    <source>
        <dbReference type="EMBL" id="MFC4804031.1"/>
    </source>
</evidence>
<dbReference type="InterPro" id="IPR012135">
    <property type="entry name" value="Dihydroorotate_DH_1_2"/>
</dbReference>
<feature type="binding site" evidence="11">
    <location>
        <begin position="247"/>
        <end position="248"/>
    </location>
    <ligand>
        <name>FMN</name>
        <dbReference type="ChEBI" id="CHEBI:58210"/>
    </ligand>
</feature>
<protein>
    <recommendedName>
        <fullName evidence="11">Dihydroorotate dehydrogenase</fullName>
        <shortName evidence="11">DHOD</shortName>
        <shortName evidence="11">DHODase</shortName>
        <shortName evidence="11">DHOdehase</shortName>
        <ecNumber evidence="11">1.3.-.-</ecNumber>
    </recommendedName>
</protein>
<evidence type="ECO:0000256" key="6">
    <source>
        <dbReference type="ARBA" id="ARBA00022630"/>
    </source>
</evidence>
<organism evidence="13 14">
    <name type="scientific">Filifactor villosus</name>
    <dbReference type="NCBI Taxonomy" id="29374"/>
    <lineage>
        <taxon>Bacteria</taxon>
        <taxon>Bacillati</taxon>
        <taxon>Bacillota</taxon>
        <taxon>Clostridia</taxon>
        <taxon>Peptostreptococcales</taxon>
        <taxon>Filifactoraceae</taxon>
        <taxon>Filifactor</taxon>
    </lineage>
</organism>
<dbReference type="InterPro" id="IPR049622">
    <property type="entry name" value="Dihydroorotate_DH_I"/>
</dbReference>
<keyword evidence="14" id="KW-1185">Reference proteome</keyword>
<feature type="binding site" evidence="11">
    <location>
        <position position="169"/>
    </location>
    <ligand>
        <name>FMN</name>
        <dbReference type="ChEBI" id="CHEBI:58210"/>
    </ligand>
</feature>
<evidence type="ECO:0000256" key="11">
    <source>
        <dbReference type="HAMAP-Rule" id="MF_00224"/>
    </source>
</evidence>
<feature type="binding site" evidence="11">
    <location>
        <begin position="196"/>
        <end position="197"/>
    </location>
    <ligand>
        <name>substrate</name>
    </ligand>
</feature>
<dbReference type="InterPro" id="IPR001295">
    <property type="entry name" value="Dihydroorotate_DH_CS"/>
</dbReference>
<accession>A0ABV9QK52</accession>
<keyword evidence="7 11" id="KW-0288">FMN</keyword>
<comment type="catalytic activity">
    <reaction evidence="11">
        <text>(S)-dihydroorotate + A = orotate + AH2</text>
        <dbReference type="Rhea" id="RHEA:18073"/>
        <dbReference type="ChEBI" id="CHEBI:13193"/>
        <dbReference type="ChEBI" id="CHEBI:17499"/>
        <dbReference type="ChEBI" id="CHEBI:30839"/>
        <dbReference type="ChEBI" id="CHEBI:30864"/>
    </reaction>
</comment>
<dbReference type="GO" id="GO:0004589">
    <property type="term" value="F:dihydroorotate dehydrogenase (NAD+) activity"/>
    <property type="evidence" value="ECO:0007669"/>
    <property type="project" value="UniProtKB-EC"/>
</dbReference>
<proteinExistence type="inferred from homology"/>
<evidence type="ECO:0000313" key="14">
    <source>
        <dbReference type="Proteomes" id="UP001595916"/>
    </source>
</evidence>
<dbReference type="InterPro" id="IPR013785">
    <property type="entry name" value="Aldolase_TIM"/>
</dbReference>
<keyword evidence="8 11" id="KW-0665">Pyrimidine biosynthesis</keyword>
<keyword evidence="9 11" id="KW-0560">Oxidoreductase</keyword>
<comment type="cofactor">
    <cofactor evidence="11">
        <name>FMN</name>
        <dbReference type="ChEBI" id="CHEBI:58210"/>
    </cofactor>
    <text evidence="11">Binds 1 FMN per subunit.</text>
</comment>
<gene>
    <name evidence="11" type="primary">pyrD</name>
    <name evidence="13" type="ORF">ACFO4R_02945</name>
</gene>
<evidence type="ECO:0000256" key="1">
    <source>
        <dbReference type="ARBA" id="ARBA00003616"/>
    </source>
</evidence>
<feature type="binding site" evidence="11">
    <location>
        <position position="21"/>
    </location>
    <ligand>
        <name>FMN</name>
        <dbReference type="ChEBI" id="CHEBI:58210"/>
    </ligand>
</feature>
<feature type="binding site" evidence="11">
    <location>
        <begin position="69"/>
        <end position="73"/>
    </location>
    <ligand>
        <name>substrate</name>
    </ligand>
</feature>
<feature type="binding site" evidence="11">
    <location>
        <position position="99"/>
    </location>
    <ligand>
        <name>FMN</name>
        <dbReference type="ChEBI" id="CHEBI:58210"/>
    </ligand>
</feature>
<name>A0ABV9QK52_9FIRM</name>